<evidence type="ECO:0000256" key="1">
    <source>
        <dbReference type="ARBA" id="ARBA00010928"/>
    </source>
</evidence>
<dbReference type="Gene3D" id="3.40.50.720">
    <property type="entry name" value="NAD(P)-binding Rossmann-like Domain"/>
    <property type="match status" value="1"/>
</dbReference>
<dbReference type="Gene3D" id="3.30.360.10">
    <property type="entry name" value="Dihydrodipicolinate Reductase, domain 2"/>
    <property type="match status" value="1"/>
</dbReference>
<feature type="domain" description="Gfo/Idh/MocA-like oxidoreductase N-terminal" evidence="3">
    <location>
        <begin position="4"/>
        <end position="120"/>
    </location>
</feature>
<dbReference type="RefSeq" id="WP_350938045.1">
    <property type="nucleotide sequence ID" value="NZ_JAYWLC010000013.1"/>
</dbReference>
<evidence type="ECO:0000259" key="3">
    <source>
        <dbReference type="Pfam" id="PF01408"/>
    </source>
</evidence>
<evidence type="ECO:0000313" key="6">
    <source>
        <dbReference type="Proteomes" id="UP001438953"/>
    </source>
</evidence>
<dbReference type="InterPro" id="IPR055170">
    <property type="entry name" value="GFO_IDH_MocA-like_dom"/>
</dbReference>
<dbReference type="PANTHER" id="PTHR42840">
    <property type="entry name" value="NAD(P)-BINDING ROSSMANN-FOLD SUPERFAMILY PROTEIN-RELATED"/>
    <property type="match status" value="1"/>
</dbReference>
<evidence type="ECO:0000313" key="5">
    <source>
        <dbReference type="EMBL" id="MER5172929.1"/>
    </source>
</evidence>
<comment type="similarity">
    <text evidence="1">Belongs to the Gfo/Idh/MocA family.</text>
</comment>
<comment type="caution">
    <text evidence="5">The sequence shown here is derived from an EMBL/GenBank/DDBJ whole genome shotgun (WGS) entry which is preliminary data.</text>
</comment>
<sequence>MSRLACFGAGRIGQIHALNAARLPDVSLVAIADPIDSPARAQLCAATGAQLRATQDIFDDPDIDGVIIASSTDSHVDLLRLAAQTGKAVFCEKPISLDFALSEQVTQAVEASGIRCMMGFQRRYDASFRALRERIASGEAGRLEQLSMWSRDPAPPPRAYVERSGGMFRDSSIHDADMVRYMMGEEIATVYAVGACLISEEIGAAGDIDSLMITMTTVSGRQAQITGCRRGPMGFDQRLEALCSHEVLSIANQPQHHMVVSTRSGALSAPPEAYFLERFAQAYRDEMVDFVAMIRDAHVPLAGIRDGFEAQRLVEAAIRSMCEGRAVDLRQPQLEEV</sequence>
<keyword evidence="2" id="KW-0560">Oxidoreductase</keyword>
<evidence type="ECO:0000256" key="2">
    <source>
        <dbReference type="ARBA" id="ARBA00023002"/>
    </source>
</evidence>
<keyword evidence="6" id="KW-1185">Reference proteome</keyword>
<dbReference type="Proteomes" id="UP001438953">
    <property type="component" value="Unassembled WGS sequence"/>
</dbReference>
<protein>
    <submittedName>
        <fullName evidence="5">Gfo/Idh/MocA family oxidoreductase</fullName>
    </submittedName>
</protein>
<dbReference type="EMBL" id="JAYWLC010000013">
    <property type="protein sequence ID" value="MER5172929.1"/>
    <property type="molecule type" value="Genomic_DNA"/>
</dbReference>
<reference evidence="5 6" key="2">
    <citation type="submission" date="2024-06" db="EMBL/GenBank/DDBJ databases">
        <title>Thioclava kandeliae sp. nov. from a rhizosphere soil sample of Kandelia candel in a mangrove.</title>
        <authorList>
            <person name="Mu T."/>
        </authorList>
    </citation>
    <scope>NUCLEOTIDE SEQUENCE [LARGE SCALE GENOMIC DNA]</scope>
    <source>
        <strain evidence="5 6">CPCC 100088</strain>
    </source>
</reference>
<gene>
    <name evidence="5" type="ORF">VSX56_14215</name>
</gene>
<dbReference type="SUPFAM" id="SSF55347">
    <property type="entry name" value="Glyceraldehyde-3-phosphate dehydrogenase-like, C-terminal domain"/>
    <property type="match status" value="1"/>
</dbReference>
<dbReference type="InterPro" id="IPR000683">
    <property type="entry name" value="Gfo/Idh/MocA-like_OxRdtase_N"/>
</dbReference>
<dbReference type="InterPro" id="IPR036291">
    <property type="entry name" value="NAD(P)-bd_dom_sf"/>
</dbReference>
<accession>A0ABV1SJ55</accession>
<dbReference type="Pfam" id="PF01408">
    <property type="entry name" value="GFO_IDH_MocA"/>
    <property type="match status" value="1"/>
</dbReference>
<reference evidence="5 6" key="1">
    <citation type="submission" date="2024-01" db="EMBL/GenBank/DDBJ databases">
        <authorList>
            <person name="Deng Y."/>
            <person name="Su J."/>
        </authorList>
    </citation>
    <scope>NUCLEOTIDE SEQUENCE [LARGE SCALE GENOMIC DNA]</scope>
    <source>
        <strain evidence="5 6">CPCC 100088</strain>
    </source>
</reference>
<dbReference type="Pfam" id="PF22725">
    <property type="entry name" value="GFO_IDH_MocA_C3"/>
    <property type="match status" value="1"/>
</dbReference>
<organism evidence="5 6">
    <name type="scientific">Thioclava kandeliae</name>
    <dbReference type="NCBI Taxonomy" id="3070818"/>
    <lineage>
        <taxon>Bacteria</taxon>
        <taxon>Pseudomonadati</taxon>
        <taxon>Pseudomonadota</taxon>
        <taxon>Alphaproteobacteria</taxon>
        <taxon>Rhodobacterales</taxon>
        <taxon>Paracoccaceae</taxon>
        <taxon>Thioclava</taxon>
    </lineage>
</organism>
<dbReference type="PANTHER" id="PTHR42840:SF3">
    <property type="entry name" value="BINDING ROSSMANN FOLD OXIDOREDUCTASE, PUTATIVE (AFU_ORTHOLOGUE AFUA_2G10240)-RELATED"/>
    <property type="match status" value="1"/>
</dbReference>
<proteinExistence type="inferred from homology"/>
<evidence type="ECO:0000259" key="4">
    <source>
        <dbReference type="Pfam" id="PF22725"/>
    </source>
</evidence>
<dbReference type="SUPFAM" id="SSF51735">
    <property type="entry name" value="NAD(P)-binding Rossmann-fold domains"/>
    <property type="match status" value="1"/>
</dbReference>
<name>A0ABV1SJ55_9RHOB</name>
<feature type="domain" description="GFO/IDH/MocA-like oxidoreductase" evidence="4">
    <location>
        <begin position="128"/>
        <end position="245"/>
    </location>
</feature>